<dbReference type="SUPFAM" id="SSF48371">
    <property type="entry name" value="ARM repeat"/>
    <property type="match status" value="1"/>
</dbReference>
<dbReference type="PANTHER" id="PTHR16212:SF4">
    <property type="entry name" value="FOCADHESIN"/>
    <property type="match status" value="1"/>
</dbReference>
<reference evidence="4" key="5">
    <citation type="submission" date="2025-09" db="UniProtKB">
        <authorList>
            <consortium name="Ensembl"/>
        </authorList>
    </citation>
    <scope>IDENTIFICATION</scope>
</reference>
<reference evidence="5" key="3">
    <citation type="journal article" date="2014" name="Nature">
        <title>Elephant shark genome provides unique insights into gnathostome evolution.</title>
        <authorList>
            <consortium name="International Elephant Shark Genome Sequencing Consortium"/>
            <person name="Venkatesh B."/>
            <person name="Lee A.P."/>
            <person name="Ravi V."/>
            <person name="Maurya A.K."/>
            <person name="Lian M.M."/>
            <person name="Swann J.B."/>
            <person name="Ohta Y."/>
            <person name="Flajnik M.F."/>
            <person name="Sutoh Y."/>
            <person name="Kasahara M."/>
            <person name="Hoon S."/>
            <person name="Gangu V."/>
            <person name="Roy S.W."/>
            <person name="Irimia M."/>
            <person name="Korzh V."/>
            <person name="Kondrychyn I."/>
            <person name="Lim Z.W."/>
            <person name="Tay B.H."/>
            <person name="Tohari S."/>
            <person name="Kong K.W."/>
            <person name="Ho S."/>
            <person name="Lorente-Galdos B."/>
            <person name="Quilez J."/>
            <person name="Marques-Bonet T."/>
            <person name="Raney B.J."/>
            <person name="Ingham P.W."/>
            <person name="Tay A."/>
            <person name="Hillier L.W."/>
            <person name="Minx P."/>
            <person name="Boehm T."/>
            <person name="Wilson R.K."/>
            <person name="Brenner S."/>
            <person name="Warren W.C."/>
        </authorList>
    </citation>
    <scope>NUCLEOTIDE SEQUENCE [LARGE SCALE GENOMIC DNA]</scope>
</reference>
<evidence type="ECO:0000259" key="2">
    <source>
        <dbReference type="Pfam" id="PF11229"/>
    </source>
</evidence>
<reference evidence="5" key="2">
    <citation type="journal article" date="2007" name="PLoS Biol.">
        <title>Survey sequencing and comparative analysis of the elephant shark (Callorhinchus milii) genome.</title>
        <authorList>
            <person name="Venkatesh B."/>
            <person name="Kirkness E.F."/>
            <person name="Loh Y.H."/>
            <person name="Halpern A.L."/>
            <person name="Lee A.P."/>
            <person name="Johnson J."/>
            <person name="Dandona N."/>
            <person name="Viswanathan L.D."/>
            <person name="Tay A."/>
            <person name="Venter J.C."/>
            <person name="Strausberg R.L."/>
            <person name="Brenner S."/>
        </authorList>
    </citation>
    <scope>NUCLEOTIDE SEQUENCE [LARGE SCALE GENOMIC DNA]</scope>
</reference>
<dbReference type="InterPro" id="IPR021392">
    <property type="entry name" value="Focadhesin_C"/>
</dbReference>
<feature type="compositionally biased region" description="Acidic residues" evidence="1">
    <location>
        <begin position="669"/>
        <end position="691"/>
    </location>
</feature>
<proteinExistence type="predicted"/>
<protein>
    <submittedName>
        <fullName evidence="4">Focadhesin</fullName>
    </submittedName>
</protein>
<evidence type="ECO:0000313" key="4">
    <source>
        <dbReference type="Ensembl" id="ENSCMIP00000027891.1"/>
    </source>
</evidence>
<reference evidence="5" key="1">
    <citation type="journal article" date="2006" name="Science">
        <title>Ancient noncoding elements conserved in the human genome.</title>
        <authorList>
            <person name="Venkatesh B."/>
            <person name="Kirkness E.F."/>
            <person name="Loh Y.H."/>
            <person name="Halpern A.L."/>
            <person name="Lee A.P."/>
            <person name="Johnson J."/>
            <person name="Dandona N."/>
            <person name="Viswanathan L.D."/>
            <person name="Tay A."/>
            <person name="Venter J.C."/>
            <person name="Strausberg R.L."/>
            <person name="Brenner S."/>
        </authorList>
    </citation>
    <scope>NUCLEOTIDE SEQUENCE [LARGE SCALE GENOMIC DNA]</scope>
</reference>
<dbReference type="Ensembl" id="ENSCMIT00000028332.1">
    <property type="protein sequence ID" value="ENSCMIP00000027891.1"/>
    <property type="gene ID" value="ENSCMIG00000011894.1"/>
</dbReference>
<evidence type="ECO:0000256" key="1">
    <source>
        <dbReference type="SAM" id="MobiDB-lite"/>
    </source>
</evidence>
<dbReference type="InParanoid" id="A0A4W3IK86"/>
<reference evidence="4" key="4">
    <citation type="submission" date="2025-08" db="UniProtKB">
        <authorList>
            <consortium name="Ensembl"/>
        </authorList>
    </citation>
    <scope>IDENTIFICATION</scope>
</reference>
<dbReference type="PANTHER" id="PTHR16212">
    <property type="entry name" value="FOCADHESIN FAMILY MEMBER"/>
    <property type="match status" value="1"/>
</dbReference>
<dbReference type="Proteomes" id="UP000314986">
    <property type="component" value="Unassembled WGS sequence"/>
</dbReference>
<organism evidence="4 5">
    <name type="scientific">Callorhinchus milii</name>
    <name type="common">Ghost shark</name>
    <dbReference type="NCBI Taxonomy" id="7868"/>
    <lineage>
        <taxon>Eukaryota</taxon>
        <taxon>Metazoa</taxon>
        <taxon>Chordata</taxon>
        <taxon>Craniata</taxon>
        <taxon>Vertebrata</taxon>
        <taxon>Chondrichthyes</taxon>
        <taxon>Holocephali</taxon>
        <taxon>Chimaeriformes</taxon>
        <taxon>Callorhinchidae</taxon>
        <taxon>Callorhinchus</taxon>
    </lineage>
</organism>
<dbReference type="OMA" id="GQLFSWF"/>
<feature type="domain" description="DUF3730" evidence="3">
    <location>
        <begin position="447"/>
        <end position="641"/>
    </location>
</feature>
<feature type="domain" description="Focadhesin C-terminal" evidence="2">
    <location>
        <begin position="1121"/>
        <end position="1710"/>
    </location>
</feature>
<dbReference type="InterPro" id="IPR016024">
    <property type="entry name" value="ARM-type_fold"/>
</dbReference>
<dbReference type="Pfam" id="PF11229">
    <property type="entry name" value="Focadhesin"/>
    <property type="match status" value="1"/>
</dbReference>
<dbReference type="Pfam" id="PF12530">
    <property type="entry name" value="DUF3730"/>
    <property type="match status" value="1"/>
</dbReference>
<dbReference type="InterPro" id="IPR045163">
    <property type="entry name" value="Focadhesin/RST1"/>
</dbReference>
<name>A0A4W3IK86_CALMI</name>
<feature type="region of interest" description="Disordered" evidence="1">
    <location>
        <begin position="667"/>
        <end position="693"/>
    </location>
</feature>
<keyword evidence="5" id="KW-1185">Reference proteome</keyword>
<accession>A0A4W3IK86</accession>
<evidence type="ECO:0000313" key="5">
    <source>
        <dbReference type="Proteomes" id="UP000314986"/>
    </source>
</evidence>
<evidence type="ECO:0000259" key="3">
    <source>
        <dbReference type="Pfam" id="PF12530"/>
    </source>
</evidence>
<dbReference type="InterPro" id="IPR022542">
    <property type="entry name" value="FOCAD/RST1_DUF3730"/>
</dbReference>
<dbReference type="STRING" id="7868.ENSCMIP00000027891"/>
<dbReference type="GO" id="GO:0060147">
    <property type="term" value="P:regulation of post-transcriptional gene silencing"/>
    <property type="evidence" value="ECO:0007669"/>
    <property type="project" value="InterPro"/>
</dbReference>
<dbReference type="GeneTree" id="ENSGT00390000004438"/>
<sequence>DCISKNVALCKSLASESEGPALSLLWDKCCSDDVVVRTGCCEALVALVTQNHADFNYVMNGILNLIPSARYKGGGGEEVGNHKGFAATSFLNPPHPYIVVLENRPDSWPLLLQQISAIFQQPSERASVVLVVAPFLNYLYCEPLCLRENSELRLSLLKVLLQFRCGEEKEEPSLVEQQVLRLLFNLINNLAQVTEAAIFLRELSLTFLRHASFWKSELSQLSLQLLCVCEVSLNIAGELSSLVLQIQMIATKLPESIPAEEMLVGLSLLLLQTPMCQQAPILNLALKILSPPCMQELPTEALILLMPLLQIVSSAVVMDCIYDSEVTADNHNLAVKILDLIRSLDVKECTRRQKPCCELVFPITGWYITLFGTWRILDGFNTDIEAVSDWLASIKSMLPLNDKVPEYITLLLSYIIAKEDGECLHRALETTTELANADSSQVPHLISVLMFKLGQPLQATLYQAILYTLPSLGTHKVCVAQILRALQMLWSTAKLKAISLRLMTILWEKQDRVYPELQKFMALLDVPSMSLAKEDQWEQMIAKAACIRDICKKRSYQHGADMLAAISKVLNECTRADQATPAVLVLQGLHALCQTEVVDIRSTWYALSPKLCCDTRPLVVKALTELFALVPALNVKSVEYEFEDKLNIEAEAGKVLFCFQIRPEMKQDNEEEEDEDGETELNTEEEEEEDLSIPGSSYIKLLLMSSPPVFCALEEFFSSLVNQELSTMPRGVYHSALRGGAVRSDQGKTVSGIPSFMLKTYEKNKQPGLKSGLAAGLLLCYDLHIQTDRDGKPINRFLVSRGRSYQQMLAALIHEGRQAELEMQQKHGKDDPEELQYKQFISWLWVRDLLTDVVKSASKDSPVVQGNSILALTGLAVTVAKYESSLPAESDDVPEIGCEILLTQHWISMVVETLLSIVDNRYRPKGRIFPWFQHRSYSGENKASAIARSCATTALTLLVPVLITSRRESIEEVLSILTSGLPGKPSADESQAVQFHTGLATGMFLSRLYEERVSDVSGQKMNLLLMKSLDALEKCCFDTSLEYNTGAILGVGLVISLMSHSSQTESRVHVSITLDKLCNRLDESATESRTLQEVLAYSVACVTVSAFNAGIKQANEVEEIMNKLRSLTEQNQQTSGFALALGTIVHGLAVCGHGKAEDLNNRLLSAWLKILLAEGCPTMHRLAAVNGLVSLVGSESSLIQLKSDTIQSSQFQSKLNEVIRAITQTISFSGVIGLQSNAAYSLGHLHLTNMSFSQSRTSVPPDFGYLPENSFIRCAVNYIIDAGKRGPESFPPQMMKVLLGPIAACGNSYQYPPVNWAAILSPLMRLNFGEGIQRGCTEIAVTQAQTSQSAAMFLGMWLAPPLVHSLNVGISMRKYLSTSVASWMKPVPEDKLQTFVEVLAVQHFTAGNREKSPHLCQSILRGLTEAMKVPNPAQNIWGILSRTAERIFEMLPNQIQINELNLYIEISKCLSELGDDEIDRITQVTKDTIVKTAFVRAELVSQGRVPLLCFNDIIATTVGHSQRGIICWIMLQSFYQCRLISHQNTGVMKRMEWLLELMGHIRNVAYGSTPVQSEDVNATVDFLLNIFAAAVTAWSDHATPLLLGVRASSLPWSEEERFDGKSQCFGSSSLNLLCVQQCLRLLPCTILLLLTKEPWKSHTQKFIDWLFNMVESPKEAVPVVTLNTLKATLLALRFLPEFKKKATWTRAYGW</sequence>